<keyword evidence="2" id="KW-1185">Reference proteome</keyword>
<name>A0A7J7M857_9MAGN</name>
<evidence type="ECO:0000313" key="1">
    <source>
        <dbReference type="EMBL" id="KAF6151077.1"/>
    </source>
</evidence>
<evidence type="ECO:0008006" key="3">
    <source>
        <dbReference type="Google" id="ProtNLM"/>
    </source>
</evidence>
<comment type="caution">
    <text evidence="1">The sequence shown here is derived from an EMBL/GenBank/DDBJ whole genome shotgun (WGS) entry which is preliminary data.</text>
</comment>
<dbReference type="Gene3D" id="3.60.10.10">
    <property type="entry name" value="Endonuclease/exonuclease/phosphatase"/>
    <property type="match status" value="1"/>
</dbReference>
<dbReference type="SUPFAM" id="SSF56219">
    <property type="entry name" value="DNase I-like"/>
    <property type="match status" value="1"/>
</dbReference>
<proteinExistence type="predicted"/>
<dbReference type="OrthoDB" id="1001388at2759"/>
<dbReference type="InterPro" id="IPR036691">
    <property type="entry name" value="Endo/exonu/phosph_ase_sf"/>
</dbReference>
<dbReference type="PANTHER" id="PTHR33710">
    <property type="entry name" value="BNAC02G09200D PROTEIN"/>
    <property type="match status" value="1"/>
</dbReference>
<dbReference type="EMBL" id="JACGCM010001717">
    <property type="protein sequence ID" value="KAF6151077.1"/>
    <property type="molecule type" value="Genomic_DNA"/>
</dbReference>
<evidence type="ECO:0000313" key="2">
    <source>
        <dbReference type="Proteomes" id="UP000541444"/>
    </source>
</evidence>
<gene>
    <name evidence="1" type="ORF">GIB67_042412</name>
</gene>
<accession>A0A7J7M857</accession>
<sequence>MRVIFWNIRGIGNKRSRLSLRRLVNKFKPIFIFIAEPQIKPTMTNILKLGLPDFSLSILSNDCDSKIGNLWCLWNIGFHNHILVAASNQHITISYDGLVISAVHGKVSISARRELWKDMENLAHLNLPWLAIGYFNCIRSREERSCGTGPLSCSITNFNDCIDACRLTESYSSGPKYSWCNGQMGRTRILYKLDRAYYNNDWIAKFKGWSCKFLARENLDHSALIGWIQGILKPKNIPFRFLNSWLSISSFRDLVIHS</sequence>
<reference evidence="1 2" key="1">
    <citation type="journal article" date="2020" name="IScience">
        <title>Genome Sequencing of the Endangered Kingdonia uniflora (Circaeasteraceae, Ranunculales) Reveals Potential Mechanisms of Evolutionary Specialization.</title>
        <authorList>
            <person name="Sun Y."/>
            <person name="Deng T."/>
            <person name="Zhang A."/>
            <person name="Moore M.J."/>
            <person name="Landis J.B."/>
            <person name="Lin N."/>
            <person name="Zhang H."/>
            <person name="Zhang X."/>
            <person name="Huang J."/>
            <person name="Zhang X."/>
            <person name="Sun H."/>
            <person name="Wang H."/>
        </authorList>
    </citation>
    <scope>NUCLEOTIDE SEQUENCE [LARGE SCALE GENOMIC DNA]</scope>
    <source>
        <strain evidence="1">TB1705</strain>
        <tissue evidence="1">Leaf</tissue>
    </source>
</reference>
<organism evidence="1 2">
    <name type="scientific">Kingdonia uniflora</name>
    <dbReference type="NCBI Taxonomy" id="39325"/>
    <lineage>
        <taxon>Eukaryota</taxon>
        <taxon>Viridiplantae</taxon>
        <taxon>Streptophyta</taxon>
        <taxon>Embryophyta</taxon>
        <taxon>Tracheophyta</taxon>
        <taxon>Spermatophyta</taxon>
        <taxon>Magnoliopsida</taxon>
        <taxon>Ranunculales</taxon>
        <taxon>Circaeasteraceae</taxon>
        <taxon>Kingdonia</taxon>
    </lineage>
</organism>
<dbReference type="AlphaFoldDB" id="A0A7J7M857"/>
<protein>
    <recommendedName>
        <fullName evidence="3">Endonuclease/exonuclease/phosphatase domain-containing protein</fullName>
    </recommendedName>
</protein>
<dbReference type="Proteomes" id="UP000541444">
    <property type="component" value="Unassembled WGS sequence"/>
</dbReference>
<dbReference type="PANTHER" id="PTHR33710:SF71">
    <property type="entry name" value="ENDONUCLEASE_EXONUCLEASE_PHOSPHATASE DOMAIN-CONTAINING PROTEIN"/>
    <property type="match status" value="1"/>
</dbReference>